<dbReference type="PROSITE" id="PS51257">
    <property type="entry name" value="PROKAR_LIPOPROTEIN"/>
    <property type="match status" value="1"/>
</dbReference>
<keyword evidence="2" id="KW-1185">Reference proteome</keyword>
<name>A0ABT0QFK6_9FLAO</name>
<accession>A0ABT0QFK6</accession>
<organism evidence="1 2">
    <name type="scientific">Jejuia spongiicola</name>
    <dbReference type="NCBI Taxonomy" id="2942207"/>
    <lineage>
        <taxon>Bacteria</taxon>
        <taxon>Pseudomonadati</taxon>
        <taxon>Bacteroidota</taxon>
        <taxon>Flavobacteriia</taxon>
        <taxon>Flavobacteriales</taxon>
        <taxon>Flavobacteriaceae</taxon>
        <taxon>Jejuia</taxon>
    </lineage>
</organism>
<evidence type="ECO:0008006" key="3">
    <source>
        <dbReference type="Google" id="ProtNLM"/>
    </source>
</evidence>
<proteinExistence type="predicted"/>
<sequence length="268" mass="30633">MHRIYTLLLVIIIVSFSSCTVKESIVFNEDGSGNFLVNYDMASVMSQMKDAFSEGGDSTSTNEKKPSKVVDTLMVFSEIMETYKDSISALPKEKRLALEVVKDMYMKMKMDEANNVFDFGVGLNFNAIEDLKDIQKRIEKAKTLNSQNSQVDAMKEGSPLGKFMVNGENDVDYNFTENGFSRVTTVSEEKTAKAFKLDENSEEDKQFLDYFKNSFYIVEYTFSKKIKSTSIENAQLSTDKKTVTYKYSWIDFLSNPKLLDINIEFENE</sequence>
<reference evidence="1" key="1">
    <citation type="submission" date="2022-05" db="EMBL/GenBank/DDBJ databases">
        <authorList>
            <person name="Park J.-S."/>
        </authorList>
    </citation>
    <scope>NUCLEOTIDE SEQUENCE</scope>
    <source>
        <strain evidence="1">2012CJ34-3</strain>
    </source>
</reference>
<dbReference type="RefSeq" id="WP_249973354.1">
    <property type="nucleotide sequence ID" value="NZ_JAMFLZ010000004.1"/>
</dbReference>
<evidence type="ECO:0000313" key="2">
    <source>
        <dbReference type="Proteomes" id="UP001165381"/>
    </source>
</evidence>
<dbReference type="EMBL" id="JAMFLZ010000004">
    <property type="protein sequence ID" value="MCL6295781.1"/>
    <property type="molecule type" value="Genomic_DNA"/>
</dbReference>
<comment type="caution">
    <text evidence="1">The sequence shown here is derived from an EMBL/GenBank/DDBJ whole genome shotgun (WGS) entry which is preliminary data.</text>
</comment>
<gene>
    <name evidence="1" type="ORF">M3P09_12295</name>
</gene>
<evidence type="ECO:0000313" key="1">
    <source>
        <dbReference type="EMBL" id="MCL6295781.1"/>
    </source>
</evidence>
<dbReference type="Proteomes" id="UP001165381">
    <property type="component" value="Unassembled WGS sequence"/>
</dbReference>
<protein>
    <recommendedName>
        <fullName evidence="3">Lipoprotein</fullName>
    </recommendedName>
</protein>